<dbReference type="HOGENOM" id="CLU_2104106_0_0_9"/>
<dbReference type="SMART" id="SM00530">
    <property type="entry name" value="HTH_XRE"/>
    <property type="match status" value="1"/>
</dbReference>
<reference evidence="2 3" key="1">
    <citation type="journal article" date="1997" name="Plasmid">
        <title>Replicons of the Indigenous Plasmids of Bacillus megaterium QM B1551.</title>
        <authorList>
            <person name="Stevenson D.M."/>
            <person name="Zhou Y."/>
            <person name="Mueller K."/>
            <person name="Jablonski L."/>
            <person name="Vary P.S."/>
        </authorList>
    </citation>
    <scope>NUCLEOTIDE SEQUENCE [LARGE SCALE GENOMIC DNA]</scope>
    <source>
        <strain evidence="3">ATCC 12872 / QMB1551</strain>
        <plasmid evidence="2 3">pBM100</plasmid>
    </source>
</reference>
<dbReference type="Proteomes" id="UP000000935">
    <property type="component" value="Plasmid pBM100"/>
</dbReference>
<feature type="domain" description="HTH cro/C1-type" evidence="1">
    <location>
        <begin position="35"/>
        <end position="89"/>
    </location>
</feature>
<reference evidence="2 3" key="2">
    <citation type="journal article" date="2001" name="Plasmid">
        <title>Discoveries within the Seven Plasmid Array of Bacillus megaterium QM B1551.</title>
        <authorList>
            <person name="Kunnimalaiyaan M."/>
            <person name="Zhou Y."/>
            <person name="Scholle M."/>
            <person name="Baisa G.A."/>
            <person name="Vary P.S."/>
        </authorList>
    </citation>
    <scope>NUCLEOTIDE SEQUENCE [LARGE SCALE GENOMIC DNA]</scope>
    <source>
        <strain evidence="3">ATCC 12872 / QMB1551</strain>
        <plasmid evidence="2 3">pBM100</plasmid>
    </source>
</reference>
<dbReference type="InterPro" id="IPR001387">
    <property type="entry name" value="Cro/C1-type_HTH"/>
</dbReference>
<evidence type="ECO:0000313" key="2">
    <source>
        <dbReference type="EMBL" id="ABE57126.1"/>
    </source>
</evidence>
<evidence type="ECO:0000313" key="3">
    <source>
        <dbReference type="Proteomes" id="UP000000935"/>
    </source>
</evidence>
<gene>
    <name evidence="2" type="ordered locus">BMQ_pBM10004</name>
</gene>
<dbReference type="RefSeq" id="WP_012209747.1">
    <property type="nucleotide sequence ID" value="NC_010008.2"/>
</dbReference>
<dbReference type="InterPro" id="IPR010982">
    <property type="entry name" value="Lambda_DNA-bd_dom_sf"/>
</dbReference>
<sequence length="115" mass="12750">MANLRNLGREMVKAKNPELHKSLFGSTASIFGQLILEKRMSKGISQDDLALMANTTQKTISRVEGGNSNVTMDTYDKLFDALNISPEERGQAFLKKTERGNEVIVGANPIYSHSY</sequence>
<dbReference type="PROSITE" id="PS50943">
    <property type="entry name" value="HTH_CROC1"/>
    <property type="match status" value="1"/>
</dbReference>
<reference evidence="2 3" key="4">
    <citation type="journal article" date="2011" name="J. Bacteriol.">
        <title>Genome sequences of the biotechnologically important Bacillus megaterium strains QM B1551 and DSM319.</title>
        <authorList>
            <person name="Eppinger M."/>
            <person name="Bunk B."/>
            <person name="Johns M.A."/>
            <person name="Edirisinghe J.N."/>
            <person name="Kutumbaka K.K."/>
            <person name="Koenig S.S."/>
            <person name="Huot Creasy H."/>
            <person name="Rosovitz M.J."/>
            <person name="Riley D.R."/>
            <person name="Daugherty S."/>
            <person name="Martin M."/>
            <person name="Elbourne L.D."/>
            <person name="Paulsen I."/>
            <person name="Biedendieck R."/>
            <person name="Braun C."/>
            <person name="Grayburn S."/>
            <person name="Dhingra S."/>
            <person name="Lukyanchuk V."/>
            <person name="Ball B."/>
            <person name="Ul-Qamar R."/>
            <person name="Seibel J."/>
            <person name="Bremer E."/>
            <person name="Jahn D."/>
            <person name="Ravel J."/>
            <person name="Vary P.S."/>
        </authorList>
    </citation>
    <scope>NUCLEOTIDE SEQUENCE [LARGE SCALE GENOMIC DNA]</scope>
    <source>
        <strain evidence="3">ATCC 12872 / QMB1551</strain>
        <plasmid evidence="2">pBM100</plasmid>
    </source>
</reference>
<name>Q1PHT8_PRIM1</name>
<accession>Q1PHT8</accession>
<geneLocation type="plasmid" evidence="2 3">
    <name>pBM100</name>
</geneLocation>
<dbReference type="AlphaFoldDB" id="Q1PHT8"/>
<dbReference type="KEGG" id="bmq:BMQ_pBM10004"/>
<protein>
    <submittedName>
        <fullName evidence="2">Helix-turn-helix domain protein</fullName>
    </submittedName>
</protein>
<reference key="3">
    <citation type="submission" date="2010-04" db="EMBL/GenBank/DDBJ databases">
        <title>Genome sequences of the industrial vitamin B12-producers B. megaterium QM B1551 and DSM319 reveal new insights into the Bacillus genome evolution and pan-genome structure.</title>
        <authorList>
            <person name="Eppinger M."/>
            <person name="Bunk B."/>
            <person name="Johns M.A."/>
            <person name="Edirisinghe J.N."/>
            <person name="Kutumbaka K.K."/>
            <person name="Riley D.R."/>
            <person name="Creasy H.H."/>
            <person name="Koenig S.S.K."/>
            <person name="Galens K."/>
            <person name="Orvis J."/>
            <person name="Creasy T."/>
            <person name="Biedendieck R."/>
            <person name="Braun C."/>
            <person name="Grayburn S."/>
            <person name="Jahn D."/>
            <person name="Ravel J."/>
            <person name="Vary P.S."/>
        </authorList>
    </citation>
    <scope>NUCLEOTIDE SEQUENCE</scope>
    <source>
        <strain>QM B1551</strain>
    </source>
</reference>
<dbReference type="EMBL" id="CP001984">
    <property type="protein sequence ID" value="ABE57126.1"/>
    <property type="molecule type" value="Genomic_DNA"/>
</dbReference>
<evidence type="ECO:0000259" key="1">
    <source>
        <dbReference type="PROSITE" id="PS50943"/>
    </source>
</evidence>
<dbReference type="Gene3D" id="1.10.260.40">
    <property type="entry name" value="lambda repressor-like DNA-binding domains"/>
    <property type="match status" value="1"/>
</dbReference>
<dbReference type="SUPFAM" id="SSF47413">
    <property type="entry name" value="lambda repressor-like DNA-binding domains"/>
    <property type="match status" value="1"/>
</dbReference>
<dbReference type="Pfam" id="PF01381">
    <property type="entry name" value="HTH_3"/>
    <property type="match status" value="1"/>
</dbReference>
<proteinExistence type="predicted"/>
<dbReference type="CDD" id="cd00093">
    <property type="entry name" value="HTH_XRE"/>
    <property type="match status" value="1"/>
</dbReference>
<keyword evidence="3" id="KW-1185">Reference proteome</keyword>
<dbReference type="GO" id="GO:0003677">
    <property type="term" value="F:DNA binding"/>
    <property type="evidence" value="ECO:0007669"/>
    <property type="project" value="InterPro"/>
</dbReference>
<keyword evidence="2" id="KW-0614">Plasmid</keyword>
<organism evidence="2 3">
    <name type="scientific">Priestia megaterium (strain ATCC 12872 / QMB1551)</name>
    <name type="common">Bacillus megaterium</name>
    <dbReference type="NCBI Taxonomy" id="545693"/>
    <lineage>
        <taxon>Bacteria</taxon>
        <taxon>Bacillati</taxon>
        <taxon>Bacillota</taxon>
        <taxon>Bacilli</taxon>
        <taxon>Bacillales</taxon>
        <taxon>Bacillaceae</taxon>
        <taxon>Priestia</taxon>
    </lineage>
</organism>